<feature type="region of interest" description="Disordered" evidence="4">
    <location>
        <begin position="691"/>
        <end position="728"/>
    </location>
</feature>
<dbReference type="Gene3D" id="2.60.120.20">
    <property type="match status" value="1"/>
</dbReference>
<protein>
    <submittedName>
        <fullName evidence="6">Capsid protein</fullName>
    </submittedName>
</protein>
<evidence type="ECO:0000256" key="4">
    <source>
        <dbReference type="SAM" id="MobiDB-lite"/>
    </source>
</evidence>
<dbReference type="InterPro" id="IPR029053">
    <property type="entry name" value="Viral_coat"/>
</dbReference>
<name>A0A2P1GMG5_9VIRU</name>
<evidence type="ECO:0000259" key="5">
    <source>
        <dbReference type="Pfam" id="PF03115"/>
    </source>
</evidence>
<accession>A0A2P1GMG5</accession>
<comment type="subcellular location">
    <subcellularLocation>
        <location evidence="1">Virion</location>
    </subcellularLocation>
</comment>
<evidence type="ECO:0000313" key="6">
    <source>
        <dbReference type="EMBL" id="AVM87173.1"/>
    </source>
</evidence>
<dbReference type="Pfam" id="PF03115">
    <property type="entry name" value="Astro_capsid_N"/>
    <property type="match status" value="1"/>
</dbReference>
<evidence type="ECO:0000256" key="3">
    <source>
        <dbReference type="ARBA" id="ARBA00022844"/>
    </source>
</evidence>
<feature type="compositionally biased region" description="Basic residues" evidence="4">
    <location>
        <begin position="31"/>
        <end position="48"/>
    </location>
</feature>
<keyword evidence="3" id="KW-0946">Virion</keyword>
<dbReference type="InterPro" id="IPR004337">
    <property type="entry name" value="Astro_capsid_N"/>
</dbReference>
<dbReference type="GO" id="GO:0019028">
    <property type="term" value="C:viral capsid"/>
    <property type="evidence" value="ECO:0007669"/>
    <property type="project" value="UniProtKB-KW"/>
</dbReference>
<evidence type="ECO:0000256" key="1">
    <source>
        <dbReference type="ARBA" id="ARBA00004328"/>
    </source>
</evidence>
<feature type="domain" description="Astrovirus capsid protein inner core" evidence="5">
    <location>
        <begin position="30"/>
        <end position="283"/>
    </location>
</feature>
<reference evidence="6" key="1">
    <citation type="journal article" date="2018" name="Nature">
        <title>The evolutionary history of vertebrate RNA viruses.</title>
        <authorList>
            <person name="Shi M."/>
            <person name="Lin X.D."/>
            <person name="Chen X."/>
            <person name="Tian J.H."/>
            <person name="Chen L.J."/>
            <person name="Li K."/>
            <person name="Wang W."/>
            <person name="Eden J.S."/>
            <person name="Shen J.J."/>
            <person name="Liu L."/>
            <person name="Holmes E.C."/>
            <person name="Zhang Y.Z."/>
        </authorList>
    </citation>
    <scope>NUCLEOTIDE SEQUENCE</scope>
    <source>
        <strain evidence="6">DFRYG3979V2</strain>
    </source>
</reference>
<feature type="region of interest" description="Disordered" evidence="4">
    <location>
        <begin position="1"/>
        <end position="67"/>
    </location>
</feature>
<dbReference type="EMBL" id="MG599915">
    <property type="protein sequence ID" value="AVM87173.1"/>
    <property type="molecule type" value="Genomic_RNA"/>
</dbReference>
<keyword evidence="2" id="KW-0167">Capsid protein</keyword>
<proteinExistence type="predicted"/>
<organism evidence="6">
    <name type="scientific">Zhejiang chinese fire belly newt astrovirus 3</name>
    <dbReference type="NCBI Taxonomy" id="2116143"/>
    <lineage>
        <taxon>Viruses</taxon>
        <taxon>Riboviria</taxon>
        <taxon>Orthornavirae</taxon>
        <taxon>Pisuviricota</taxon>
        <taxon>Stelpaviricetes</taxon>
        <taxon>Stellavirales</taxon>
        <taxon>Astroviridae</taxon>
    </lineage>
</organism>
<evidence type="ECO:0000256" key="2">
    <source>
        <dbReference type="ARBA" id="ARBA00022561"/>
    </source>
</evidence>
<sequence length="793" mass="86856">MSAKAKVLVEPNARRGRSRSRSRGPTLKVGIRTRSRSASRGRKPKGILKRGITVSETRKKSTGAKTKAPAATVKAAEQHIQREVTEIKKKISGPKVARVFKTTLTLGTVNGNTTDGQKLERSMKWFLNPLLMKEEDSGTALTPLSDCAKDYALWRLAKVHIRIMPVINDSNVTGTILILSLDQDAQAAKQLNVDSVLARPNIEVALGQRRDWHIPMKTVLGPREGWWNVDTNEVATTSTGPGLDVHTYCPTFNLLNVVGGQMTHYPGPLFILQATVTYEFANYEPKPGLGTLVQMEAQLEKAEILTDEDNNIVLDVTEAGPGKWLTMVRHLETRKRSRRQLGAVEGAPGVGSTIWSIASDAVQAGSAALPGPWGWLLRGGFNILRNVLGGGSNGNAAGPTGRFLVYPSIEDAQRHNPAQNDVPIDVPVPVPLGNTVATQVNSLNVQNNTTGDIVEGEKEYPFPMNTRMAPLTDTPYFWTFPAYTNGDQVTVPNGQVWFDDGHPISRRVYFELSRPVGGSTWWSIVSPLRTSAPITSGQVTVRWLYRDGTRIGNGVFFGHESWASPTFSTSAMCLGTADALVTSAPPASTAASRWGVFAQCMPSGPGRSYVNQRLGQVPQFTGKHLWVATVAGTTPNGNQSDYWNRGVLVVEPDSRSCALVYGDYTEVQYGAATSLFFTSVVFNTKWFTAGAPPPGGETDPSLGAIPRTPSSRRMEEEESDGDDSYQIIEDGDPEQRMLTRIFSEFRLKSRRDREGDKGLPSWKLEKLKDLLDSDDEYGPPPRDVQLKFAKEHL</sequence>